<evidence type="ECO:0000256" key="8">
    <source>
        <dbReference type="SAM" id="SignalP"/>
    </source>
</evidence>
<dbReference type="Gene3D" id="3.40.630.10">
    <property type="entry name" value="Zn peptidases"/>
    <property type="match status" value="1"/>
</dbReference>
<dbReference type="EMBL" id="RXOL01000001">
    <property type="protein sequence ID" value="RVQ68721.1"/>
    <property type="molecule type" value="Genomic_DNA"/>
</dbReference>
<evidence type="ECO:0000259" key="9">
    <source>
        <dbReference type="Pfam" id="PF04389"/>
    </source>
</evidence>
<keyword evidence="2" id="KW-0645">Protease</keyword>
<keyword evidence="11" id="KW-1185">Reference proteome</keyword>
<dbReference type="InterPro" id="IPR045175">
    <property type="entry name" value="M28_fam"/>
</dbReference>
<organism evidence="10 11">
    <name type="scientific">Croceicoccus ponticola</name>
    <dbReference type="NCBI Taxonomy" id="2217664"/>
    <lineage>
        <taxon>Bacteria</taxon>
        <taxon>Pseudomonadati</taxon>
        <taxon>Pseudomonadota</taxon>
        <taxon>Alphaproteobacteria</taxon>
        <taxon>Sphingomonadales</taxon>
        <taxon>Erythrobacteraceae</taxon>
        <taxon>Croceicoccus</taxon>
    </lineage>
</organism>
<gene>
    <name evidence="10" type="ORF">EKN06_00350</name>
</gene>
<dbReference type="SUPFAM" id="SSF53187">
    <property type="entry name" value="Zn-dependent exopeptidases"/>
    <property type="match status" value="1"/>
</dbReference>
<keyword evidence="5" id="KW-0378">Hydrolase</keyword>
<dbReference type="SUPFAM" id="SSF52025">
    <property type="entry name" value="PA domain"/>
    <property type="match status" value="1"/>
</dbReference>
<keyword evidence="1" id="KW-0031">Aminopeptidase</keyword>
<keyword evidence="6" id="KW-0862">Zinc</keyword>
<sequence length="569" mass="61327">MRFFPIVAASLALTSCVATTDAPREAVVSAPNAGYIEGDVRYLASDALEGRETGTRGFETASDYVASRFAAVGLMPAGQDGTWFQRVPLRMKSYGDKSKNKIELSGPNAPTAFTAFDDYIVTSAGDEKAGVVDAPLVFVGQGFVDPRTGRDDFAGVDLNGKIAVALRGAPKFLGPEERAYFNDRRTKAIAERGAVGLLSLNSREWLKDSDWSDTVKYYTSSRGATWRGPDGKAHGTTAAYQAYATVHPAAGERLMAKQPVDLSKAYEMTDDPKTRFKAFDMGITARMTFDQNFENQASRNVIGMIEGTDPELKGEYVVLTAHLDHLGITKGEGEGEGGGDRINNGALDNASGVAMMLDVARRLAANPPRRSVLFIALTAEEMGLVGSSYNAHFPTVPADSIAAVVNIDMPMVTYPFTDVVAYGAERSTLFPVVDQATRRAGVTVAADPHPDEGLFTRSDHYSYVEAGIPAVYLDTGPGNGGDKILTDFLKDGYHEPSDEIDRIDFAQAARFAEINYEIALGIANMDQRPVWKKDDFFATVFDGRMEGQPSPSEQSLVHRGGTGSSRPPA</sequence>
<dbReference type="OrthoDB" id="9778250at2"/>
<evidence type="ECO:0000256" key="5">
    <source>
        <dbReference type="ARBA" id="ARBA00022801"/>
    </source>
</evidence>
<dbReference type="InterPro" id="IPR007484">
    <property type="entry name" value="Peptidase_M28"/>
</dbReference>
<evidence type="ECO:0000313" key="11">
    <source>
        <dbReference type="Proteomes" id="UP000283003"/>
    </source>
</evidence>
<accession>A0A437GZD5</accession>
<evidence type="ECO:0000256" key="6">
    <source>
        <dbReference type="ARBA" id="ARBA00022833"/>
    </source>
</evidence>
<dbReference type="Proteomes" id="UP000283003">
    <property type="component" value="Unassembled WGS sequence"/>
</dbReference>
<protein>
    <submittedName>
        <fullName evidence="10">M28 family peptidase</fullName>
    </submittedName>
</protein>
<dbReference type="AlphaFoldDB" id="A0A437GZD5"/>
<comment type="caution">
    <text evidence="10">The sequence shown here is derived from an EMBL/GenBank/DDBJ whole genome shotgun (WGS) entry which is preliminary data.</text>
</comment>
<dbReference type="PROSITE" id="PS51257">
    <property type="entry name" value="PROKAR_LIPOPROTEIN"/>
    <property type="match status" value="1"/>
</dbReference>
<feature type="region of interest" description="Disordered" evidence="7">
    <location>
        <begin position="543"/>
        <end position="569"/>
    </location>
</feature>
<feature type="domain" description="Peptidase M28" evidence="9">
    <location>
        <begin position="300"/>
        <end position="517"/>
    </location>
</feature>
<evidence type="ECO:0000256" key="4">
    <source>
        <dbReference type="ARBA" id="ARBA00022729"/>
    </source>
</evidence>
<dbReference type="InterPro" id="IPR046450">
    <property type="entry name" value="PA_dom_sf"/>
</dbReference>
<reference evidence="10 11" key="1">
    <citation type="submission" date="2018-12" db="EMBL/GenBank/DDBJ databases">
        <title>Croceicoccus ponticola sp. nov., a lipolytic bacterium isolated from seawater.</title>
        <authorList>
            <person name="Yoon J.-H."/>
        </authorList>
    </citation>
    <scope>NUCLEOTIDE SEQUENCE [LARGE SCALE GENOMIC DNA]</scope>
    <source>
        <strain evidence="10 11">GM-16</strain>
    </source>
</reference>
<evidence type="ECO:0000256" key="1">
    <source>
        <dbReference type="ARBA" id="ARBA00022438"/>
    </source>
</evidence>
<dbReference type="GO" id="GO:0006508">
    <property type="term" value="P:proteolysis"/>
    <property type="evidence" value="ECO:0007669"/>
    <property type="project" value="UniProtKB-KW"/>
</dbReference>
<dbReference type="RefSeq" id="WP_127610909.1">
    <property type="nucleotide sequence ID" value="NZ_RXOL01000001.1"/>
</dbReference>
<dbReference type="GO" id="GO:0008235">
    <property type="term" value="F:metalloexopeptidase activity"/>
    <property type="evidence" value="ECO:0007669"/>
    <property type="project" value="InterPro"/>
</dbReference>
<dbReference type="GO" id="GO:0004177">
    <property type="term" value="F:aminopeptidase activity"/>
    <property type="evidence" value="ECO:0007669"/>
    <property type="project" value="UniProtKB-KW"/>
</dbReference>
<dbReference type="PANTHER" id="PTHR12147:SF56">
    <property type="entry name" value="AMINOPEPTIDASE YDR415C-RELATED"/>
    <property type="match status" value="1"/>
</dbReference>
<evidence type="ECO:0000256" key="7">
    <source>
        <dbReference type="SAM" id="MobiDB-lite"/>
    </source>
</evidence>
<dbReference type="Pfam" id="PF04389">
    <property type="entry name" value="Peptidase_M28"/>
    <property type="match status" value="1"/>
</dbReference>
<dbReference type="Gene3D" id="3.50.30.30">
    <property type="match status" value="1"/>
</dbReference>
<evidence type="ECO:0000256" key="2">
    <source>
        <dbReference type="ARBA" id="ARBA00022670"/>
    </source>
</evidence>
<dbReference type="GO" id="GO:0046872">
    <property type="term" value="F:metal ion binding"/>
    <property type="evidence" value="ECO:0007669"/>
    <property type="project" value="UniProtKB-KW"/>
</dbReference>
<feature type="signal peptide" evidence="8">
    <location>
        <begin position="1"/>
        <end position="20"/>
    </location>
</feature>
<dbReference type="PANTHER" id="PTHR12147">
    <property type="entry name" value="METALLOPEPTIDASE M28 FAMILY MEMBER"/>
    <property type="match status" value="1"/>
</dbReference>
<keyword evidence="4 8" id="KW-0732">Signal</keyword>
<evidence type="ECO:0000256" key="3">
    <source>
        <dbReference type="ARBA" id="ARBA00022723"/>
    </source>
</evidence>
<feature type="chain" id="PRO_5019122756" evidence="8">
    <location>
        <begin position="21"/>
        <end position="569"/>
    </location>
</feature>
<name>A0A437GZD5_9SPHN</name>
<evidence type="ECO:0000313" key="10">
    <source>
        <dbReference type="EMBL" id="RVQ68721.1"/>
    </source>
</evidence>
<proteinExistence type="predicted"/>
<keyword evidence="3" id="KW-0479">Metal-binding</keyword>